<evidence type="ECO:0000313" key="2">
    <source>
        <dbReference type="EMBL" id="TWU00498.1"/>
    </source>
</evidence>
<evidence type="ECO:0000256" key="1">
    <source>
        <dbReference type="SAM" id="MobiDB-lite"/>
    </source>
</evidence>
<comment type="caution">
    <text evidence="2">The sequence shown here is derived from an EMBL/GenBank/DDBJ whole genome shotgun (WGS) entry which is preliminary data.</text>
</comment>
<name>A0A5C6ALY0_9BACT</name>
<evidence type="ECO:0008006" key="4">
    <source>
        <dbReference type="Google" id="ProtNLM"/>
    </source>
</evidence>
<dbReference type="Proteomes" id="UP000317421">
    <property type="component" value="Unassembled WGS sequence"/>
</dbReference>
<sequence length="169" mass="18220">MKTMKSVRIKPNPAGKDRNRRGQATASQLGAEWVDLKNEGSVPVDLDGLSLYHVAYSGATDNGTWAKVQGFKGSLGAGKVMRVHSGSGPVTALNPADLVGADEHVFTYKDNYIWNNDRGDCSALQKDGESDKFDKCWYDAKPPEGVILQRVNGKFVVSASSMATAGSRR</sequence>
<protein>
    <recommendedName>
        <fullName evidence="4">LTD domain-containing protein</fullName>
    </recommendedName>
</protein>
<gene>
    <name evidence="2" type="ORF">Pla108_14490</name>
</gene>
<feature type="region of interest" description="Disordered" evidence="1">
    <location>
        <begin position="1"/>
        <end position="25"/>
    </location>
</feature>
<evidence type="ECO:0000313" key="3">
    <source>
        <dbReference type="Proteomes" id="UP000317421"/>
    </source>
</evidence>
<organism evidence="2 3">
    <name type="scientific">Botrimarina colliarenosi</name>
    <dbReference type="NCBI Taxonomy" id="2528001"/>
    <lineage>
        <taxon>Bacteria</taxon>
        <taxon>Pseudomonadati</taxon>
        <taxon>Planctomycetota</taxon>
        <taxon>Planctomycetia</taxon>
        <taxon>Pirellulales</taxon>
        <taxon>Lacipirellulaceae</taxon>
        <taxon>Botrimarina</taxon>
    </lineage>
</organism>
<reference evidence="2 3" key="1">
    <citation type="submission" date="2019-02" db="EMBL/GenBank/DDBJ databases">
        <title>Deep-cultivation of Planctomycetes and their phenomic and genomic characterization uncovers novel biology.</title>
        <authorList>
            <person name="Wiegand S."/>
            <person name="Jogler M."/>
            <person name="Boedeker C."/>
            <person name="Pinto D."/>
            <person name="Vollmers J."/>
            <person name="Rivas-Marin E."/>
            <person name="Kohn T."/>
            <person name="Peeters S.H."/>
            <person name="Heuer A."/>
            <person name="Rast P."/>
            <person name="Oberbeckmann S."/>
            <person name="Bunk B."/>
            <person name="Jeske O."/>
            <person name="Meyerdierks A."/>
            <person name="Storesund J.E."/>
            <person name="Kallscheuer N."/>
            <person name="Luecker S."/>
            <person name="Lage O.M."/>
            <person name="Pohl T."/>
            <person name="Merkel B.J."/>
            <person name="Hornburger P."/>
            <person name="Mueller R.-W."/>
            <person name="Bruemmer F."/>
            <person name="Labrenz M."/>
            <person name="Spormann A.M."/>
            <person name="Op Den Camp H."/>
            <person name="Overmann J."/>
            <person name="Amann R."/>
            <person name="Jetten M.S.M."/>
            <person name="Mascher T."/>
            <person name="Medema M.H."/>
            <person name="Devos D.P."/>
            <person name="Kaster A.-K."/>
            <person name="Ovreas L."/>
            <person name="Rohde M."/>
            <person name="Galperin M.Y."/>
            <person name="Jogler C."/>
        </authorList>
    </citation>
    <scope>NUCLEOTIDE SEQUENCE [LARGE SCALE GENOMIC DNA]</scope>
    <source>
        <strain evidence="2 3">Pla108</strain>
    </source>
</reference>
<dbReference type="EMBL" id="SJPR01000001">
    <property type="protein sequence ID" value="TWU00498.1"/>
    <property type="molecule type" value="Genomic_DNA"/>
</dbReference>
<dbReference type="AlphaFoldDB" id="A0A5C6ALY0"/>
<keyword evidence="3" id="KW-1185">Reference proteome</keyword>
<proteinExistence type="predicted"/>
<accession>A0A5C6ALY0</accession>